<comment type="caution">
    <text evidence="2">The sequence shown here is derived from an EMBL/GenBank/DDBJ whole genome shotgun (WGS) entry which is preliminary data.</text>
</comment>
<proteinExistence type="predicted"/>
<name>A0AA90HD01_9ACTN</name>
<protein>
    <recommendedName>
        <fullName evidence="3">Protein kilB</fullName>
    </recommendedName>
</protein>
<keyword evidence="1" id="KW-1133">Transmembrane helix</keyword>
<keyword evidence="1" id="KW-0472">Membrane</keyword>
<gene>
    <name evidence="2" type="ORF">POF50_029730</name>
</gene>
<evidence type="ECO:0000313" key="2">
    <source>
        <dbReference type="EMBL" id="MDI5973475.1"/>
    </source>
</evidence>
<evidence type="ECO:0008006" key="3">
    <source>
        <dbReference type="Google" id="ProtNLM"/>
    </source>
</evidence>
<reference evidence="2" key="1">
    <citation type="submission" date="2023-05" db="EMBL/GenBank/DDBJ databases">
        <title>Streptantibioticus silvisoli sp. nov., acidotolerant actinomycetes 1 from pine litter.</title>
        <authorList>
            <person name="Swiecimska M."/>
            <person name="Golinska P."/>
            <person name="Sangal V."/>
            <person name="Wachnowicz B."/>
            <person name="Goodfellow M."/>
        </authorList>
    </citation>
    <scope>NUCLEOTIDE SEQUENCE</scope>
    <source>
        <strain evidence="2">SL13</strain>
    </source>
</reference>
<evidence type="ECO:0000256" key="1">
    <source>
        <dbReference type="SAM" id="Phobius"/>
    </source>
</evidence>
<feature type="transmembrane region" description="Helical" evidence="1">
    <location>
        <begin position="6"/>
        <end position="24"/>
    </location>
</feature>
<dbReference type="AlphaFoldDB" id="A0AA90HD01"/>
<organism evidence="2">
    <name type="scientific">Streptantibioticus silvisoli</name>
    <dbReference type="NCBI Taxonomy" id="2705255"/>
    <lineage>
        <taxon>Bacteria</taxon>
        <taxon>Bacillati</taxon>
        <taxon>Actinomycetota</taxon>
        <taxon>Actinomycetes</taxon>
        <taxon>Kitasatosporales</taxon>
        <taxon>Streptomycetaceae</taxon>
        <taxon>Streptantibioticus</taxon>
    </lineage>
</organism>
<accession>A0AA90HD01</accession>
<keyword evidence="1" id="KW-0812">Transmembrane</keyword>
<sequence length="156" mass="17244">MDELWASVIAVVGTLLGGGFTYLLQERSTRRRDDAVRDQEIRREMRAVCGAFLATLTTLRRHQLHCHTLRVTRAPEEERTAAARVALEARTDVTEALVALQLCTGDQNVLDHASRAADVTVALHQAADQEDMDRRARAARTAHDAFVVAARSLTLA</sequence>
<dbReference type="RefSeq" id="WP_271312155.1">
    <property type="nucleotide sequence ID" value="NZ_JABXJJ020000046.1"/>
</dbReference>
<dbReference type="EMBL" id="JABXJJ020000046">
    <property type="protein sequence ID" value="MDI5973475.1"/>
    <property type="molecule type" value="Genomic_DNA"/>
</dbReference>